<dbReference type="Pfam" id="PF04227">
    <property type="entry name" value="Indigoidine_A"/>
    <property type="match status" value="1"/>
</dbReference>
<sequence length="307" mass="33011">MLEKYLEISKEVSEALKENKPVVALESTIISHGMPYPKNAETALNVEKIIRDKGAIPATIAILNGKLKVGLTKDEIEYLGKKGKEVVKTSRRDIPFILAKKLDGATTVASTMIVANLAGIKVFGTGGIGGVHRGAQESFDISADLQELANTDVAVVCAGAKSILDIGLTLEYLETQGVPVVGFGTEELPAFYTRKSGFKVDYKVDTAKELAEALKAKWDLGLKGGMVVGNPIPEEYQMNYDTITKAINDAVKEAEEKGIKGKESTPFLLAKVKDITKGKSLEANIQLVYNNVAVASDLAIELSKLNK</sequence>
<dbReference type="GO" id="GO:0046113">
    <property type="term" value="P:nucleobase catabolic process"/>
    <property type="evidence" value="ECO:0007669"/>
    <property type="project" value="UniProtKB-UniRule"/>
</dbReference>
<dbReference type="PATRIC" id="fig|413999.7.peg.1157"/>
<dbReference type="HAMAP" id="MF_01876">
    <property type="entry name" value="PsiMP_glycosidase"/>
    <property type="match status" value="1"/>
</dbReference>
<dbReference type="FunFam" id="3.40.1790.10:FF:000001">
    <property type="entry name" value="Indigoidine synthase A family protein"/>
    <property type="match status" value="1"/>
</dbReference>
<dbReference type="HOGENOM" id="CLU_012201_0_1_9"/>
<keyword evidence="11" id="KW-1185">Reference proteome</keyword>
<dbReference type="KEGG" id="cbh:CLC_1212"/>
<proteinExistence type="inferred from homology"/>
<dbReference type="GO" id="GO:0016798">
    <property type="term" value="F:hydrolase activity, acting on glycosyl bonds"/>
    <property type="evidence" value="ECO:0007669"/>
    <property type="project" value="UniProtKB-KW"/>
</dbReference>
<protein>
    <recommendedName>
        <fullName evidence="8 9">Pseudouridine-5'-phosphate glycosidase</fullName>
        <shortName evidence="9">PsiMP glycosidase</shortName>
        <ecNumber evidence="7 9">4.2.1.70</ecNumber>
    </recommendedName>
</protein>
<dbReference type="EC" id="4.2.1.70" evidence="7 9"/>
<dbReference type="GO" id="GO:0004730">
    <property type="term" value="F:pseudouridylate synthase activity"/>
    <property type="evidence" value="ECO:0000318"/>
    <property type="project" value="GO_Central"/>
</dbReference>
<evidence type="ECO:0000256" key="7">
    <source>
        <dbReference type="ARBA" id="ARBA00067044"/>
    </source>
</evidence>
<dbReference type="KEGG" id="cbo:CBO1169"/>
<dbReference type="PANTHER" id="PTHR42909">
    <property type="entry name" value="ZGC:136858"/>
    <property type="match status" value="1"/>
</dbReference>
<evidence type="ECO:0000256" key="9">
    <source>
        <dbReference type="HAMAP-Rule" id="MF_01876"/>
    </source>
</evidence>
<evidence type="ECO:0000256" key="2">
    <source>
        <dbReference type="ARBA" id="ARBA00022723"/>
    </source>
</evidence>
<dbReference type="SUPFAM" id="SSF110581">
    <property type="entry name" value="Indigoidine synthase A-like"/>
    <property type="match status" value="1"/>
</dbReference>
<keyword evidence="6 9" id="KW-0326">Glycosidase</keyword>
<feature type="active site" description="Proton donor" evidence="9">
    <location>
        <position position="26"/>
    </location>
</feature>
<dbReference type="InterPro" id="IPR007342">
    <property type="entry name" value="PsuG"/>
</dbReference>
<reference evidence="10 11" key="1">
    <citation type="journal article" date="2007" name="Genome Res.">
        <title>Genome sequence of a proteolytic (Group I) Clostridium botulinum strain Hall A and comparative analysis of the clostridial genomes.</title>
        <authorList>
            <person name="Sebaihia M."/>
            <person name="Peck M.W."/>
            <person name="Minton N.P."/>
            <person name="Thomson N.R."/>
            <person name="Holden M.T.G."/>
            <person name="Mitchell W.J."/>
            <person name="Carter A.T."/>
            <person name="Bentley S.D."/>
            <person name="Mason D.R."/>
            <person name="Crossman L."/>
            <person name="Paul C.J."/>
            <person name="Ivens A."/>
            <person name="Wells-Bennik M.H.J."/>
            <person name="Davis I.J."/>
            <person name="Cerdeno-Tarraga A.M."/>
            <person name="Churcher C."/>
            <person name="Quail M.A."/>
            <person name="Chillingworth T."/>
            <person name="Feltwell T."/>
            <person name="Fraser A."/>
            <person name="Goodhead I."/>
            <person name="Hance Z."/>
            <person name="Jagels K."/>
            <person name="Larke N."/>
            <person name="Maddison M."/>
            <person name="Moule S."/>
            <person name="Mungall K."/>
            <person name="Norbertczak H."/>
            <person name="Rabbinowitsch E."/>
            <person name="Sanders M."/>
            <person name="Simmonds M."/>
            <person name="White B."/>
            <person name="Whithead S."/>
            <person name="Parkhill J."/>
        </authorList>
    </citation>
    <scope>NUCLEOTIDE SEQUENCE [LARGE SCALE GENOMIC DNA]</scope>
    <source>
        <strain evidence="11">Hall / ATCC 3502 / NCTC 13319 / Type A [Sanger]</strain>
    </source>
</reference>
<feature type="binding site" evidence="9">
    <location>
        <position position="140"/>
    </location>
    <ligand>
        <name>Mn(2+)</name>
        <dbReference type="ChEBI" id="CHEBI:29035"/>
    </ligand>
</feature>
<name>A5I109_CLOBH</name>
<keyword evidence="3 9" id="KW-0378">Hydrolase</keyword>
<dbReference type="RefSeq" id="WP_011948816.1">
    <property type="nucleotide sequence ID" value="NC_009698.1"/>
</dbReference>
<dbReference type="InterPro" id="IPR022830">
    <property type="entry name" value="Indigdn_synthA-like"/>
</dbReference>
<keyword evidence="5 9" id="KW-0456">Lyase</keyword>
<dbReference type="GO" id="GO:0005737">
    <property type="term" value="C:cytoplasm"/>
    <property type="evidence" value="ECO:0000318"/>
    <property type="project" value="GO_Central"/>
</dbReference>
<dbReference type="GO" id="GO:0046872">
    <property type="term" value="F:metal ion binding"/>
    <property type="evidence" value="ECO:0007669"/>
    <property type="project" value="UniProtKB-KW"/>
</dbReference>
<feature type="binding site" evidence="9">
    <location>
        <position position="108"/>
    </location>
    <ligand>
        <name>substrate</name>
    </ligand>
</feature>
<evidence type="ECO:0000256" key="8">
    <source>
        <dbReference type="ARBA" id="ARBA00073286"/>
    </source>
</evidence>
<evidence type="ECO:0000256" key="5">
    <source>
        <dbReference type="ARBA" id="ARBA00023239"/>
    </source>
</evidence>
<evidence type="ECO:0000256" key="1">
    <source>
        <dbReference type="ARBA" id="ARBA00011233"/>
    </source>
</evidence>
<comment type="function">
    <text evidence="9">Catalyzes the reversible cleavage of pseudouridine 5'-phosphate (PsiMP) to ribose 5-phosphate and uracil. Functions biologically in the cleavage direction, as part of a pseudouridine degradation pathway.</text>
</comment>
<dbReference type="Proteomes" id="UP000001986">
    <property type="component" value="Chromosome"/>
</dbReference>
<evidence type="ECO:0000256" key="4">
    <source>
        <dbReference type="ARBA" id="ARBA00023211"/>
    </source>
</evidence>
<evidence type="ECO:0000313" key="11">
    <source>
        <dbReference type="Proteomes" id="UP000001986"/>
    </source>
</evidence>
<dbReference type="PANTHER" id="PTHR42909:SF1">
    <property type="entry name" value="CARBOHYDRATE KINASE PFKB DOMAIN-CONTAINING PROTEIN"/>
    <property type="match status" value="1"/>
</dbReference>
<keyword evidence="2 9" id="KW-0479">Metal-binding</keyword>
<comment type="catalytic activity">
    <reaction evidence="9">
        <text>D-ribose 5-phosphate + uracil = psi-UMP + H2O</text>
        <dbReference type="Rhea" id="RHEA:18337"/>
        <dbReference type="ChEBI" id="CHEBI:15377"/>
        <dbReference type="ChEBI" id="CHEBI:17568"/>
        <dbReference type="ChEBI" id="CHEBI:58380"/>
        <dbReference type="ChEBI" id="CHEBI:78346"/>
        <dbReference type="EC" id="4.2.1.70"/>
    </reaction>
</comment>
<feature type="binding site" evidence="9">
    <location>
        <begin position="142"/>
        <end position="144"/>
    </location>
    <ligand>
        <name>substrate</name>
    </ligand>
</feature>
<feature type="binding site" evidence="9">
    <location>
        <position position="88"/>
    </location>
    <ligand>
        <name>substrate</name>
    </ligand>
</feature>
<gene>
    <name evidence="9" type="primary">psuG</name>
    <name evidence="10" type="ordered locus">CBO1169</name>
</gene>
<accession>A5I109</accession>
<feature type="active site" description="Nucleophile" evidence="9">
    <location>
        <position position="161"/>
    </location>
</feature>
<dbReference type="GeneID" id="5187469"/>
<organism evidence="10 11">
    <name type="scientific">Clostridium botulinum (strain Hall / ATCC 3502 / NCTC 13319 / Type A)</name>
    <dbReference type="NCBI Taxonomy" id="441771"/>
    <lineage>
        <taxon>Bacteria</taxon>
        <taxon>Bacillati</taxon>
        <taxon>Bacillota</taxon>
        <taxon>Clostridia</taxon>
        <taxon>Eubacteriales</taxon>
        <taxon>Clostridiaceae</taxon>
        <taxon>Clostridium</taxon>
    </lineage>
</organism>
<evidence type="ECO:0000256" key="6">
    <source>
        <dbReference type="ARBA" id="ARBA00023295"/>
    </source>
</evidence>
<dbReference type="Gene3D" id="3.40.1790.10">
    <property type="entry name" value="Indigoidine synthase domain"/>
    <property type="match status" value="1"/>
</dbReference>
<comment type="similarity">
    <text evidence="9">Belongs to the pseudouridine-5'-phosphate glycosidase family.</text>
</comment>
<evidence type="ECO:0000256" key="3">
    <source>
        <dbReference type="ARBA" id="ARBA00022801"/>
    </source>
</evidence>
<dbReference type="AlphaFoldDB" id="A5I109"/>
<comment type="subunit">
    <text evidence="1 9">Homotrimer.</text>
</comment>
<accession>A7G2R4</accession>
<dbReference type="EMBL" id="AM412317">
    <property type="protein sequence ID" value="CAL82720.1"/>
    <property type="molecule type" value="Genomic_DNA"/>
</dbReference>
<keyword evidence="4 9" id="KW-0464">Manganese</keyword>
<evidence type="ECO:0000313" key="10">
    <source>
        <dbReference type="EMBL" id="CAL82720.1"/>
    </source>
</evidence>
<comment type="cofactor">
    <cofactor evidence="9">
        <name>Mn(2+)</name>
        <dbReference type="ChEBI" id="CHEBI:29035"/>
    </cofactor>
    <text evidence="9">Binds 1 Mn(2+) ion per subunit.</text>
</comment>